<dbReference type="GO" id="GO:0003677">
    <property type="term" value="F:DNA binding"/>
    <property type="evidence" value="ECO:0007669"/>
    <property type="project" value="InterPro"/>
</dbReference>
<keyword evidence="5" id="KW-1185">Reference proteome</keyword>
<dbReference type="Pfam" id="PF12836">
    <property type="entry name" value="HHH_3"/>
    <property type="match status" value="1"/>
</dbReference>
<feature type="chain" id="PRO_5031516866" evidence="2">
    <location>
        <begin position="24"/>
        <end position="98"/>
    </location>
</feature>
<dbReference type="GO" id="GO:0015628">
    <property type="term" value="P:protein secretion by the type II secretion system"/>
    <property type="evidence" value="ECO:0007669"/>
    <property type="project" value="TreeGrafter"/>
</dbReference>
<dbReference type="InterPro" id="IPR051675">
    <property type="entry name" value="Endo/Exo/Phosphatase_dom_1"/>
</dbReference>
<dbReference type="NCBIfam" id="TIGR00426">
    <property type="entry name" value="competence protein ComEA helix-hairpin-helix repeat region"/>
    <property type="match status" value="1"/>
</dbReference>
<feature type="signal peptide" evidence="2">
    <location>
        <begin position="1"/>
        <end position="23"/>
    </location>
</feature>
<feature type="domain" description="Helix-hairpin-helix DNA-binding motif class 1" evidence="3">
    <location>
        <begin position="66"/>
        <end position="85"/>
    </location>
</feature>
<sequence length="98" mass="10116">MNKLALVLKSLVLSLMLAASAFAADKVDINRADAAALAAALNGVGQAKAEAIVAYRKENGPFKSADQLAQVKGIGLKLVEKNRDRIVVGGAEASPATR</sequence>
<keyword evidence="2" id="KW-0732">Signal</keyword>
<keyword evidence="1" id="KW-0963">Cytoplasm</keyword>
<dbReference type="SMART" id="SM00278">
    <property type="entry name" value="HhH1"/>
    <property type="match status" value="2"/>
</dbReference>
<dbReference type="GO" id="GO:0015627">
    <property type="term" value="C:type II protein secretion system complex"/>
    <property type="evidence" value="ECO:0007669"/>
    <property type="project" value="TreeGrafter"/>
</dbReference>
<dbReference type="PANTHER" id="PTHR21180">
    <property type="entry name" value="ENDONUCLEASE/EXONUCLEASE/PHOSPHATASE FAMILY DOMAIN-CONTAINING PROTEIN 1"/>
    <property type="match status" value="1"/>
</dbReference>
<dbReference type="InterPro" id="IPR004509">
    <property type="entry name" value="Competence_ComEA_HhH"/>
</dbReference>
<dbReference type="AlphaFoldDB" id="A0A7W7V932"/>
<protein>
    <submittedName>
        <fullName evidence="4">Competence protein ComEA</fullName>
    </submittedName>
</protein>
<proteinExistence type="predicted"/>
<gene>
    <name evidence="4" type="ORF">HNQ58_000485</name>
</gene>
<evidence type="ECO:0000313" key="4">
    <source>
        <dbReference type="EMBL" id="MBB5014611.1"/>
    </source>
</evidence>
<reference evidence="4 5" key="1">
    <citation type="submission" date="2020-08" db="EMBL/GenBank/DDBJ databases">
        <title>Genomic Encyclopedia of Type Strains, Phase IV (KMG-IV): sequencing the most valuable type-strain genomes for metagenomic binning, comparative biology and taxonomic classification.</title>
        <authorList>
            <person name="Goeker M."/>
        </authorList>
    </citation>
    <scope>NUCLEOTIDE SEQUENCE [LARGE SCALE GENOMIC DNA]</scope>
    <source>
        <strain evidence="4 5">DSM 25897</strain>
    </source>
</reference>
<evidence type="ECO:0000313" key="5">
    <source>
        <dbReference type="Proteomes" id="UP000519004"/>
    </source>
</evidence>
<dbReference type="Proteomes" id="UP000519004">
    <property type="component" value="Unassembled WGS sequence"/>
</dbReference>
<dbReference type="Gene3D" id="1.10.150.280">
    <property type="entry name" value="AF1531-like domain"/>
    <property type="match status" value="1"/>
</dbReference>
<evidence type="ECO:0000259" key="3">
    <source>
        <dbReference type="SMART" id="SM00278"/>
    </source>
</evidence>
<comment type="caution">
    <text evidence="4">The sequence shown here is derived from an EMBL/GenBank/DDBJ whole genome shotgun (WGS) entry which is preliminary data.</text>
</comment>
<dbReference type="EMBL" id="JACHHX010000002">
    <property type="protein sequence ID" value="MBB5014611.1"/>
    <property type="molecule type" value="Genomic_DNA"/>
</dbReference>
<dbReference type="SUPFAM" id="SSF47781">
    <property type="entry name" value="RuvA domain 2-like"/>
    <property type="match status" value="1"/>
</dbReference>
<name>A0A7W7V932_9GAMM</name>
<dbReference type="GO" id="GO:0006281">
    <property type="term" value="P:DNA repair"/>
    <property type="evidence" value="ECO:0007669"/>
    <property type="project" value="InterPro"/>
</dbReference>
<dbReference type="InterPro" id="IPR010994">
    <property type="entry name" value="RuvA_2-like"/>
</dbReference>
<evidence type="ECO:0000256" key="1">
    <source>
        <dbReference type="ARBA" id="ARBA00022490"/>
    </source>
</evidence>
<feature type="domain" description="Helix-hairpin-helix DNA-binding motif class 1" evidence="3">
    <location>
        <begin position="36"/>
        <end position="55"/>
    </location>
</feature>
<evidence type="ECO:0000256" key="2">
    <source>
        <dbReference type="SAM" id="SignalP"/>
    </source>
</evidence>
<dbReference type="PANTHER" id="PTHR21180:SF32">
    <property type="entry name" value="ENDONUCLEASE_EXONUCLEASE_PHOSPHATASE FAMILY DOMAIN-CONTAINING PROTEIN 1"/>
    <property type="match status" value="1"/>
</dbReference>
<dbReference type="RefSeq" id="WP_183947182.1">
    <property type="nucleotide sequence ID" value="NZ_JACHHX010000002.1"/>
</dbReference>
<accession>A0A7W7V932</accession>
<organism evidence="4 5">
    <name type="scientific">Rehaibacterium terrae</name>
    <dbReference type="NCBI Taxonomy" id="1341696"/>
    <lineage>
        <taxon>Bacteria</taxon>
        <taxon>Pseudomonadati</taxon>
        <taxon>Pseudomonadota</taxon>
        <taxon>Gammaproteobacteria</taxon>
        <taxon>Lysobacterales</taxon>
        <taxon>Lysobacteraceae</taxon>
        <taxon>Rehaibacterium</taxon>
    </lineage>
</organism>
<dbReference type="InterPro" id="IPR003583">
    <property type="entry name" value="Hlx-hairpin-Hlx_DNA-bd_motif"/>
</dbReference>